<keyword evidence="2" id="KW-1185">Reference proteome</keyword>
<reference evidence="1" key="1">
    <citation type="submission" date="2023-07" db="EMBL/GenBank/DDBJ databases">
        <title>draft genome sequence of fig (Ficus carica).</title>
        <authorList>
            <person name="Takahashi T."/>
            <person name="Nishimura K."/>
        </authorList>
    </citation>
    <scope>NUCLEOTIDE SEQUENCE</scope>
</reference>
<accession>A0AA88J9Q0</accession>
<evidence type="ECO:0000313" key="2">
    <source>
        <dbReference type="Proteomes" id="UP001187192"/>
    </source>
</evidence>
<evidence type="ECO:0000313" key="1">
    <source>
        <dbReference type="EMBL" id="GMN66080.1"/>
    </source>
</evidence>
<dbReference type="EMBL" id="BTGU01000285">
    <property type="protein sequence ID" value="GMN66080.1"/>
    <property type="molecule type" value="Genomic_DNA"/>
</dbReference>
<gene>
    <name evidence="1" type="ORF">TIFTF001_035140</name>
</gene>
<name>A0AA88J9Q0_FICCA</name>
<dbReference type="AlphaFoldDB" id="A0AA88J9Q0"/>
<protein>
    <submittedName>
        <fullName evidence="1">Uncharacterized protein</fullName>
    </submittedName>
</protein>
<comment type="caution">
    <text evidence="1">The sequence shown here is derived from an EMBL/GenBank/DDBJ whole genome shotgun (WGS) entry which is preliminary data.</text>
</comment>
<proteinExistence type="predicted"/>
<dbReference type="Proteomes" id="UP001187192">
    <property type="component" value="Unassembled WGS sequence"/>
</dbReference>
<sequence>MFGRRAANLRRRLGFDGMFYVDCEGRSGGLALLWRDTWQVRFRSSSCSHIDVDVISDSGDKWQFTGPSYFILLRLGGKLIKLSPVDSVSSLYGRNMRNVLELLRIPGRLFILMVLQAVLSPG</sequence>
<organism evidence="1 2">
    <name type="scientific">Ficus carica</name>
    <name type="common">Common fig</name>
    <dbReference type="NCBI Taxonomy" id="3494"/>
    <lineage>
        <taxon>Eukaryota</taxon>
        <taxon>Viridiplantae</taxon>
        <taxon>Streptophyta</taxon>
        <taxon>Embryophyta</taxon>
        <taxon>Tracheophyta</taxon>
        <taxon>Spermatophyta</taxon>
        <taxon>Magnoliopsida</taxon>
        <taxon>eudicotyledons</taxon>
        <taxon>Gunneridae</taxon>
        <taxon>Pentapetalae</taxon>
        <taxon>rosids</taxon>
        <taxon>fabids</taxon>
        <taxon>Rosales</taxon>
        <taxon>Moraceae</taxon>
        <taxon>Ficeae</taxon>
        <taxon>Ficus</taxon>
    </lineage>
</organism>